<evidence type="ECO:0000256" key="2">
    <source>
        <dbReference type="ARBA" id="ARBA00023125"/>
    </source>
</evidence>
<dbReference type="STRING" id="1790137.AXE80_11015"/>
<dbReference type="SUPFAM" id="SSF46689">
    <property type="entry name" value="Homeodomain-like"/>
    <property type="match status" value="1"/>
</dbReference>
<dbReference type="EMBL" id="CP014224">
    <property type="protein sequence ID" value="ANW96773.1"/>
    <property type="molecule type" value="Genomic_DNA"/>
</dbReference>
<dbReference type="RefSeq" id="WP_068827250.1">
    <property type="nucleotide sequence ID" value="NZ_CP014224.1"/>
</dbReference>
<dbReference type="PANTHER" id="PTHR43280">
    <property type="entry name" value="ARAC-FAMILY TRANSCRIPTIONAL REGULATOR"/>
    <property type="match status" value="1"/>
</dbReference>
<dbReference type="InterPro" id="IPR009057">
    <property type="entry name" value="Homeodomain-like_sf"/>
</dbReference>
<dbReference type="Proteomes" id="UP000092967">
    <property type="component" value="Chromosome"/>
</dbReference>
<dbReference type="KEGG" id="wfu:AXE80_11015"/>
<dbReference type="InterPro" id="IPR018060">
    <property type="entry name" value="HTH_AraC"/>
</dbReference>
<dbReference type="AlphaFoldDB" id="A0A1B1Y7M1"/>
<name>A0A1B1Y7M1_9FLAO</name>
<feature type="domain" description="HTH araC/xylS-type" evidence="4">
    <location>
        <begin position="181"/>
        <end position="281"/>
    </location>
</feature>
<evidence type="ECO:0000256" key="1">
    <source>
        <dbReference type="ARBA" id="ARBA00023015"/>
    </source>
</evidence>
<dbReference type="Gene3D" id="1.10.10.60">
    <property type="entry name" value="Homeodomain-like"/>
    <property type="match status" value="2"/>
</dbReference>
<dbReference type="Gene3D" id="2.60.120.10">
    <property type="entry name" value="Jelly Rolls"/>
    <property type="match status" value="1"/>
</dbReference>
<dbReference type="GO" id="GO:0003700">
    <property type="term" value="F:DNA-binding transcription factor activity"/>
    <property type="evidence" value="ECO:0007669"/>
    <property type="project" value="InterPro"/>
</dbReference>
<dbReference type="InterPro" id="IPR014710">
    <property type="entry name" value="RmlC-like_jellyroll"/>
</dbReference>
<dbReference type="Pfam" id="PF02311">
    <property type="entry name" value="AraC_binding"/>
    <property type="match status" value="1"/>
</dbReference>
<reference evidence="5 6" key="1">
    <citation type="submission" date="2016-02" db="EMBL/GenBank/DDBJ databases">
        <authorList>
            <person name="Wen L."/>
            <person name="He K."/>
            <person name="Yang H."/>
        </authorList>
    </citation>
    <scope>NUCLEOTIDE SEQUENCE [LARGE SCALE GENOMIC DNA]</scope>
    <source>
        <strain evidence="5 6">CZ1127</strain>
    </source>
</reference>
<keyword evidence="2" id="KW-0238">DNA-binding</keyword>
<dbReference type="InterPro" id="IPR003313">
    <property type="entry name" value="AraC-bd"/>
</dbReference>
<proteinExistence type="predicted"/>
<keyword evidence="6" id="KW-1185">Reference proteome</keyword>
<dbReference type="Pfam" id="PF12833">
    <property type="entry name" value="HTH_18"/>
    <property type="match status" value="1"/>
</dbReference>
<keyword evidence="1" id="KW-0805">Transcription regulation</keyword>
<evidence type="ECO:0000259" key="4">
    <source>
        <dbReference type="PROSITE" id="PS01124"/>
    </source>
</evidence>
<evidence type="ECO:0000256" key="3">
    <source>
        <dbReference type="ARBA" id="ARBA00023163"/>
    </source>
</evidence>
<organism evidence="5 6">
    <name type="scientific">Wenyingzhuangia fucanilytica</name>
    <dbReference type="NCBI Taxonomy" id="1790137"/>
    <lineage>
        <taxon>Bacteria</taxon>
        <taxon>Pseudomonadati</taxon>
        <taxon>Bacteroidota</taxon>
        <taxon>Flavobacteriia</taxon>
        <taxon>Flavobacteriales</taxon>
        <taxon>Flavobacteriaceae</taxon>
        <taxon>Wenyingzhuangia</taxon>
    </lineage>
</organism>
<gene>
    <name evidence="5" type="ORF">AXE80_11015</name>
</gene>
<protein>
    <recommendedName>
        <fullName evidence="4">HTH araC/xylS-type domain-containing protein</fullName>
    </recommendedName>
</protein>
<keyword evidence="3" id="KW-0804">Transcription</keyword>
<dbReference type="OrthoDB" id="636258at2"/>
<dbReference type="PROSITE" id="PS01124">
    <property type="entry name" value="HTH_ARAC_FAMILY_2"/>
    <property type="match status" value="1"/>
</dbReference>
<dbReference type="InterPro" id="IPR037923">
    <property type="entry name" value="HTH-like"/>
</dbReference>
<dbReference type="GO" id="GO:0043565">
    <property type="term" value="F:sequence-specific DNA binding"/>
    <property type="evidence" value="ECO:0007669"/>
    <property type="project" value="InterPro"/>
</dbReference>
<accession>A0A1B1Y7M1</accession>
<evidence type="ECO:0000313" key="6">
    <source>
        <dbReference type="Proteomes" id="UP000092967"/>
    </source>
</evidence>
<evidence type="ECO:0000313" key="5">
    <source>
        <dbReference type="EMBL" id="ANW96773.1"/>
    </source>
</evidence>
<dbReference type="PANTHER" id="PTHR43280:SF2">
    <property type="entry name" value="HTH-TYPE TRANSCRIPTIONAL REGULATOR EXSA"/>
    <property type="match status" value="1"/>
</dbReference>
<sequence length="285" mass="33569">MKRLFSKYALNVFEFTLETWPHDSHTHNFYELILIKEGSGKHILNNVSFDYSVGHVFLLTPEDWHEFVIEAPTTFIYIKFTEQIFLEKQNFDKQTIWKEMVETILYKPNTIPECIIKDKEDKKALFQLTGMLLKEYVSNHFYTRALVLELFGAIMLIVARNLEKKNTSNSKVNQLEKEKISKVLSYIRKNIQNKDLLTQQHLAEMFLLSPNYVSTYLKKHTGQGLKSMILETRLMIAERMIKQSTFTIVQIADKVGFNDASHMNKTFKKYRGKNPTAYRKEFNSK</sequence>
<dbReference type="SUPFAM" id="SSF51215">
    <property type="entry name" value="Regulatory protein AraC"/>
    <property type="match status" value="1"/>
</dbReference>
<dbReference type="SMART" id="SM00342">
    <property type="entry name" value="HTH_ARAC"/>
    <property type="match status" value="1"/>
</dbReference>